<dbReference type="eggNOG" id="COG4193">
    <property type="taxonomic scope" value="Bacteria"/>
</dbReference>
<dbReference type="SMART" id="SM00047">
    <property type="entry name" value="LYZ2"/>
    <property type="match status" value="1"/>
</dbReference>
<feature type="coiled-coil region" evidence="2">
    <location>
        <begin position="105"/>
        <end position="132"/>
    </location>
</feature>
<dbReference type="Pfam" id="PF01832">
    <property type="entry name" value="Glucosaminidase"/>
    <property type="match status" value="1"/>
</dbReference>
<evidence type="ECO:0000256" key="2">
    <source>
        <dbReference type="SAM" id="Coils"/>
    </source>
</evidence>
<dbReference type="PANTHER" id="PTHR33308:SF9">
    <property type="entry name" value="PEPTIDOGLYCAN HYDROLASE FLGJ"/>
    <property type="match status" value="1"/>
</dbReference>
<dbReference type="InterPro" id="IPR051056">
    <property type="entry name" value="Glycosyl_Hydrolase_73"/>
</dbReference>
<evidence type="ECO:0000259" key="3">
    <source>
        <dbReference type="SMART" id="SM00047"/>
    </source>
</evidence>
<accession>A0A1B8RS32</accession>
<feature type="domain" description="Mannosyl-glycoprotein endo-beta-N-acetylglucosamidase-like" evidence="3">
    <location>
        <begin position="343"/>
        <end position="479"/>
    </location>
</feature>
<sequence length="649" mass="72666">MGIRKRILSLSLVALMIGAILPNIKVQASDIKDGALYKKEYEEVKNYDSYSNLRLYSNFKTSSLLDEREEVRESRLANSKIRKLVLQTNSNYEVALAYSDGNYSYVNKFDDLEEAINECKSIEKEINESENIIPVVIDKSGQVTYATKSVARVRKYVNGKIVSGTSDIYTDSSMRNVYTYVSHDYMSEVPLITTSGQAAKVLIGGYEGWMKYTNKDDYANKTADVVIWPLNQVTTPSYYIVQDGILKHWAGTSLDGGSGTMLYVGSAPDFLEPGKKYASYDGNYFYYADNIQDAIWDLTLDLKENTKKRAVNNGNPYYSYFNNLSFRSKSNYTADDINRYITAHTASDSKLRNLGAALKEAENTYGVNALLTLSVAINESGWGQSRIAKDKNNLFGMGAIDSDPYNGAYSYPSTRESVLDFTQNFISNGYANPRDWRYWGSFLGNKNLGANVKYASDPFWGEKAASFAMQIDYYLSGNNIKNLRDENYYQLIKYVGTNKVIGADGTEFYDIATTNVSVGGSSTIGTSVVGTNAIQATGKKVTINGEEYIEIYADRNHSKYDGNFNGTYNWSKLGYTKNKNIVFLNKGKTGFKEGDINFDDEIDMKDLSLVSNLYNSKKGDSNWNNNCDLNNDGIIDIYDIVKVANKITG</sequence>
<dbReference type="InterPro" id="IPR036439">
    <property type="entry name" value="Dockerin_dom_sf"/>
</dbReference>
<name>A0A1B8RS32_9CLOT</name>
<dbReference type="Gene3D" id="1.10.1330.10">
    <property type="entry name" value="Dockerin domain"/>
    <property type="match status" value="1"/>
</dbReference>
<keyword evidence="5" id="KW-1185">Reference proteome</keyword>
<dbReference type="PANTHER" id="PTHR33308">
    <property type="entry name" value="PEPTIDOGLYCAN HYDROLASE FLGJ"/>
    <property type="match status" value="1"/>
</dbReference>
<dbReference type="Pfam" id="PF00404">
    <property type="entry name" value="Dockerin_1"/>
    <property type="match status" value="1"/>
</dbReference>
<gene>
    <name evidence="4" type="ORF">CP373A1_04480</name>
</gene>
<comment type="caution">
    <text evidence="4">The sequence shown here is derived from an EMBL/GenBank/DDBJ whole genome shotgun (WGS) entry which is preliminary data.</text>
</comment>
<keyword evidence="2" id="KW-0175">Coiled coil</keyword>
<organism evidence="4 5">
    <name type="scientific">Clostridium paraputrificum</name>
    <dbReference type="NCBI Taxonomy" id="29363"/>
    <lineage>
        <taxon>Bacteria</taxon>
        <taxon>Bacillati</taxon>
        <taxon>Bacillota</taxon>
        <taxon>Clostridia</taxon>
        <taxon>Eubacteriales</taxon>
        <taxon>Clostridiaceae</taxon>
        <taxon>Clostridium</taxon>
    </lineage>
</organism>
<evidence type="ECO:0000313" key="5">
    <source>
        <dbReference type="Proteomes" id="UP000092714"/>
    </source>
</evidence>
<evidence type="ECO:0000256" key="1">
    <source>
        <dbReference type="ARBA" id="ARBA00022801"/>
    </source>
</evidence>
<protein>
    <recommendedName>
        <fullName evidence="3">Mannosyl-glycoprotein endo-beta-N-acetylglucosamidase-like domain-containing protein</fullName>
    </recommendedName>
</protein>
<dbReference type="SUPFAM" id="SSF63446">
    <property type="entry name" value="Type I dockerin domain"/>
    <property type="match status" value="1"/>
</dbReference>
<evidence type="ECO:0000313" key="4">
    <source>
        <dbReference type="EMBL" id="OBY11653.1"/>
    </source>
</evidence>
<dbReference type="Proteomes" id="UP000092714">
    <property type="component" value="Unassembled WGS sequence"/>
</dbReference>
<dbReference type="GO" id="GO:0000272">
    <property type="term" value="P:polysaccharide catabolic process"/>
    <property type="evidence" value="ECO:0007669"/>
    <property type="project" value="InterPro"/>
</dbReference>
<dbReference type="AlphaFoldDB" id="A0A1B8RS32"/>
<dbReference type="EMBL" id="MAPZ01000011">
    <property type="protein sequence ID" value="OBY11653.1"/>
    <property type="molecule type" value="Genomic_DNA"/>
</dbReference>
<dbReference type="InterPro" id="IPR002105">
    <property type="entry name" value="Dockerin_1_rpt"/>
</dbReference>
<keyword evidence="1" id="KW-0378">Hydrolase</keyword>
<dbReference type="Gene3D" id="1.10.530.10">
    <property type="match status" value="1"/>
</dbReference>
<dbReference type="GO" id="GO:0004553">
    <property type="term" value="F:hydrolase activity, hydrolyzing O-glycosyl compounds"/>
    <property type="evidence" value="ECO:0007669"/>
    <property type="project" value="InterPro"/>
</dbReference>
<reference evidence="4 5" key="1">
    <citation type="submission" date="2016-06" db="EMBL/GenBank/DDBJ databases">
        <authorList>
            <person name="Kjaerup R.B."/>
            <person name="Dalgaard T.S."/>
            <person name="Juul-Madsen H.R."/>
        </authorList>
    </citation>
    <scope>NUCLEOTIDE SEQUENCE [LARGE SCALE GENOMIC DNA]</scope>
    <source>
        <strain evidence="4 5">373-A1</strain>
    </source>
</reference>
<dbReference type="RefSeq" id="WP_065254390.1">
    <property type="nucleotide sequence ID" value="NZ_MAPZ01000011.1"/>
</dbReference>
<dbReference type="OrthoDB" id="9816557at2"/>
<proteinExistence type="predicted"/>
<dbReference type="GO" id="GO:0004040">
    <property type="term" value="F:amidase activity"/>
    <property type="evidence" value="ECO:0007669"/>
    <property type="project" value="InterPro"/>
</dbReference>
<dbReference type="InterPro" id="IPR002901">
    <property type="entry name" value="MGlyc_endo_b_GlcNAc-like_dom"/>
</dbReference>